<dbReference type="Pfam" id="PF00069">
    <property type="entry name" value="Pkinase"/>
    <property type="match status" value="1"/>
</dbReference>
<dbReference type="InterPro" id="IPR035994">
    <property type="entry name" value="Nucleoside_phosphorylase_sf"/>
</dbReference>
<name>A0AAV9G692_9PEZI</name>
<dbReference type="EMBL" id="MU865986">
    <property type="protein sequence ID" value="KAK4443845.1"/>
    <property type="molecule type" value="Genomic_DNA"/>
</dbReference>
<dbReference type="InterPro" id="IPR011009">
    <property type="entry name" value="Kinase-like_dom_sf"/>
</dbReference>
<evidence type="ECO:0000313" key="4">
    <source>
        <dbReference type="Proteomes" id="UP001321760"/>
    </source>
</evidence>
<feature type="domain" description="Protein kinase" evidence="2">
    <location>
        <begin position="1284"/>
        <end position="1600"/>
    </location>
</feature>
<gene>
    <name evidence="3" type="ORF">QBC34DRAFT_198771</name>
</gene>
<feature type="compositionally biased region" description="Basic and acidic residues" evidence="1">
    <location>
        <begin position="220"/>
        <end position="243"/>
    </location>
</feature>
<reference evidence="3" key="1">
    <citation type="journal article" date="2023" name="Mol. Phylogenet. Evol.">
        <title>Genome-scale phylogeny and comparative genomics of the fungal order Sordariales.</title>
        <authorList>
            <person name="Hensen N."/>
            <person name="Bonometti L."/>
            <person name="Westerberg I."/>
            <person name="Brannstrom I.O."/>
            <person name="Guillou S."/>
            <person name="Cros-Aarteil S."/>
            <person name="Calhoun S."/>
            <person name="Haridas S."/>
            <person name="Kuo A."/>
            <person name="Mondo S."/>
            <person name="Pangilinan J."/>
            <person name="Riley R."/>
            <person name="LaButti K."/>
            <person name="Andreopoulos B."/>
            <person name="Lipzen A."/>
            <person name="Chen C."/>
            <person name="Yan M."/>
            <person name="Daum C."/>
            <person name="Ng V."/>
            <person name="Clum A."/>
            <person name="Steindorff A."/>
            <person name="Ohm R.A."/>
            <person name="Martin F."/>
            <person name="Silar P."/>
            <person name="Natvig D.O."/>
            <person name="Lalanne C."/>
            <person name="Gautier V."/>
            <person name="Ament-Velasquez S.L."/>
            <person name="Kruys A."/>
            <person name="Hutchinson M.I."/>
            <person name="Powell A.J."/>
            <person name="Barry K."/>
            <person name="Miller A.N."/>
            <person name="Grigoriev I.V."/>
            <person name="Debuchy R."/>
            <person name="Gladieux P."/>
            <person name="Hiltunen Thoren M."/>
            <person name="Johannesson H."/>
        </authorList>
    </citation>
    <scope>NUCLEOTIDE SEQUENCE</scope>
    <source>
        <strain evidence="3">PSN243</strain>
    </source>
</reference>
<accession>A0AAV9G692</accession>
<feature type="region of interest" description="Disordered" evidence="1">
    <location>
        <begin position="966"/>
        <end position="986"/>
    </location>
</feature>
<dbReference type="PANTHER" id="PTHR46082:SF11">
    <property type="entry name" value="AAA+ ATPASE DOMAIN-CONTAINING PROTEIN-RELATED"/>
    <property type="match status" value="1"/>
</dbReference>
<dbReference type="GO" id="GO:0005524">
    <property type="term" value="F:ATP binding"/>
    <property type="evidence" value="ECO:0007669"/>
    <property type="project" value="InterPro"/>
</dbReference>
<dbReference type="InterPro" id="IPR053137">
    <property type="entry name" value="NLR-like"/>
</dbReference>
<organism evidence="3 4">
    <name type="scientific">Podospora aff. communis PSN243</name>
    <dbReference type="NCBI Taxonomy" id="3040156"/>
    <lineage>
        <taxon>Eukaryota</taxon>
        <taxon>Fungi</taxon>
        <taxon>Dikarya</taxon>
        <taxon>Ascomycota</taxon>
        <taxon>Pezizomycotina</taxon>
        <taxon>Sordariomycetes</taxon>
        <taxon>Sordariomycetidae</taxon>
        <taxon>Sordariales</taxon>
        <taxon>Podosporaceae</taxon>
        <taxon>Podospora</taxon>
    </lineage>
</organism>
<keyword evidence="4" id="KW-1185">Reference proteome</keyword>
<dbReference type="GO" id="GO:0004672">
    <property type="term" value="F:protein kinase activity"/>
    <property type="evidence" value="ECO:0007669"/>
    <property type="project" value="InterPro"/>
</dbReference>
<comment type="caution">
    <text evidence="3">The sequence shown here is derived from an EMBL/GenBank/DDBJ whole genome shotgun (WGS) entry which is preliminary data.</text>
</comment>
<sequence>MTLRRGAGFIFLPSYLGTMDDPPRHDEGPNGGSVIHLSTQPIYDAAIVCSKHFERQLETIDSTGDDYIAIEELWGRFNQWAAYIGAFAVPRASLDARLVRHSEIRDMVLELLFTIQENLLWVNAHDNTEEASESSPGLPAVGAAVDRLLLLSVNIRRSARQAHRLRHGSRRNPHDESLCSRLAQARFPNARKSLCSQLGASIHGRGISLQYMKEHNEKLAYRRSDEVDKRDGETKEETPKEQETAPVLLFKKDTSPRPQIARGPETLPSLVSPSAIARIDRTRRNPSSTVVSSGSAVRDDQPDQDDYPAQPKRKDGQRYQPCVICAMPLQTLNLTKRAWNAHVDQDIEPYVCISEDCIEPPQYFASSKDWMDHMQTRHSMRWTEQIHTERWHCDVNHNDPSRELPEFDEKAEFLEHLHTCHGEKLTQSQILGRIRRNRRIATRDPFVCPLCDCVPTDVARHVRQGEKPHALLWEHVAQHLKSMAFLSLSYVGDDVQDNESIADSSTQASSKNDAKISEYSLSDSSHRLHCDRDSCDCDDREKDSALDWSSLEATFESMGGIPEGQLPTSHADPRHDDAGTNAGLEWEFWYPLSLPPDCKQIGLPELGHAEDMKLMGYFRGYQRIRLANDEYTVAWICVIPAEYTAGKTFLDKQHGKPEDVSAHDNNDYTLGSIGEHNIIIALLPSHDFGVSSADKVIRSLAHSFPSVRICLMVGIGGGAPTQKHDIRLGDIVVGATSDGQGGVLHHDLGQIIQRQTHQPTDLLQRPPMVLRAAVSGLQAQYEEKGHRFEQAIKAVLEDHPRLRRKFQRPEPATDKLFKSDVAHNVSWTRVCSDDQSNLVSRPRRIDKGGPTIHYGSIFSADQLIEGASLRDRIAAEHDVLGFEMEAAGLMTNVPFLVIRGISDYCDSHRNKEWQGYAAMAAAAYAKDLLCRIPVDVIKAEMKIGDIFASGKFSSLGLRDAAFGQASDRDQEPIFPTSEETTTHRGPGVFATRYSSLPLPWKQDDELGRPTMRVHLPDGTTRSINDDDFIAGAGPYMSSKIDGSSSVLRVLDNGYQAASDFFDCGRALLPGDMLDVIALQRHLGLEPNDGKSVAQVLHSELRKSRVPSMIDQRPEDEQDQFLPINALYKILDTTSVASLMRELSPDATSQQLQLKVDEITGGHDEYNSGGRCRRRILGILLFSKRLDGLNAFIEDDIWDEDLPILRQGDSTDCRTRSNPERINKTLFRNWELNDMLLFDAYQYMFHVPFFDLRDDGLCSYELSPKIRLPWNSLQKVYTEGGCTLYRVEIHSAHHNYGVRKEPLYFTLKEFGPVDHGNVMEELAIYEKRYVEHQRAGHIIKLLLTFKHGRHHYLMFEWADGTLDDFWESRLAKRPPDAERWAAEQCRGLATALKQIHAHDTWQTKRRGGDAALEKWPGWGRHGDIKPKNILWFSRYREHKDYLVLSDLGLQQHFTTTRSTAQSAMGGVGNAYRAPELDLHQPLSRKSDIWSLGCVFLEFCIWYHMGYDGVAKFEDERLEHDTTDIHNLKEAKFFILETDFGSGLIIAKVNPAVEAWIKDLRNRAARAGSPFLQHTLELIETKMLVVDARDRQPTDLIRFDTMHIANQLVGDAESAASLPASPTLPVESGGDLEEVRTRLPLNAG</sequence>
<dbReference type="Proteomes" id="UP001321760">
    <property type="component" value="Unassembled WGS sequence"/>
</dbReference>
<evidence type="ECO:0000259" key="2">
    <source>
        <dbReference type="SMART" id="SM00220"/>
    </source>
</evidence>
<feature type="region of interest" description="Disordered" evidence="1">
    <location>
        <begin position="220"/>
        <end position="315"/>
    </location>
</feature>
<reference evidence="3" key="2">
    <citation type="submission" date="2023-05" db="EMBL/GenBank/DDBJ databases">
        <authorList>
            <consortium name="Lawrence Berkeley National Laboratory"/>
            <person name="Steindorff A."/>
            <person name="Hensen N."/>
            <person name="Bonometti L."/>
            <person name="Westerberg I."/>
            <person name="Brannstrom I.O."/>
            <person name="Guillou S."/>
            <person name="Cros-Aarteil S."/>
            <person name="Calhoun S."/>
            <person name="Haridas S."/>
            <person name="Kuo A."/>
            <person name="Mondo S."/>
            <person name="Pangilinan J."/>
            <person name="Riley R."/>
            <person name="Labutti K."/>
            <person name="Andreopoulos B."/>
            <person name="Lipzen A."/>
            <person name="Chen C."/>
            <person name="Yanf M."/>
            <person name="Daum C."/>
            <person name="Ng V."/>
            <person name="Clum A."/>
            <person name="Ohm R."/>
            <person name="Martin F."/>
            <person name="Silar P."/>
            <person name="Natvig D."/>
            <person name="Lalanne C."/>
            <person name="Gautier V."/>
            <person name="Ament-Velasquez S.L."/>
            <person name="Kruys A."/>
            <person name="Hutchinson M.I."/>
            <person name="Powell A.J."/>
            <person name="Barry K."/>
            <person name="Miller A.N."/>
            <person name="Grigoriev I.V."/>
            <person name="Debuchy R."/>
            <person name="Gladieux P."/>
            <person name="Thoren M.H."/>
            <person name="Johannesson H."/>
        </authorList>
    </citation>
    <scope>NUCLEOTIDE SEQUENCE</scope>
    <source>
        <strain evidence="3">PSN243</strain>
    </source>
</reference>
<dbReference type="SUPFAM" id="SSF53167">
    <property type="entry name" value="Purine and uridine phosphorylases"/>
    <property type="match status" value="1"/>
</dbReference>
<dbReference type="CDD" id="cd00180">
    <property type="entry name" value="PKc"/>
    <property type="match status" value="1"/>
</dbReference>
<dbReference type="Gene3D" id="1.10.510.10">
    <property type="entry name" value="Transferase(Phosphotransferase) domain 1"/>
    <property type="match status" value="1"/>
</dbReference>
<protein>
    <recommendedName>
        <fullName evidence="2">Protein kinase domain-containing protein</fullName>
    </recommendedName>
</protein>
<feature type="compositionally biased region" description="Polar residues" evidence="1">
    <location>
        <begin position="285"/>
        <end position="295"/>
    </location>
</feature>
<dbReference type="InterPro" id="IPR000719">
    <property type="entry name" value="Prot_kinase_dom"/>
</dbReference>
<proteinExistence type="predicted"/>
<dbReference type="SUPFAM" id="SSF56112">
    <property type="entry name" value="Protein kinase-like (PK-like)"/>
    <property type="match status" value="1"/>
</dbReference>
<dbReference type="PANTHER" id="PTHR46082">
    <property type="entry name" value="ATP/GTP-BINDING PROTEIN-RELATED"/>
    <property type="match status" value="1"/>
</dbReference>
<dbReference type="GO" id="GO:0009116">
    <property type="term" value="P:nucleoside metabolic process"/>
    <property type="evidence" value="ECO:0007669"/>
    <property type="project" value="InterPro"/>
</dbReference>
<evidence type="ECO:0000256" key="1">
    <source>
        <dbReference type="SAM" id="MobiDB-lite"/>
    </source>
</evidence>
<dbReference type="Gene3D" id="3.40.50.1580">
    <property type="entry name" value="Nucleoside phosphorylase domain"/>
    <property type="match status" value="1"/>
</dbReference>
<dbReference type="SMART" id="SM00220">
    <property type="entry name" value="S_TKc"/>
    <property type="match status" value="1"/>
</dbReference>
<evidence type="ECO:0000313" key="3">
    <source>
        <dbReference type="EMBL" id="KAK4443845.1"/>
    </source>
</evidence>